<feature type="binding site" evidence="4">
    <location>
        <position position="53"/>
    </location>
    <ligand>
        <name>1-deoxy-D-xylulose 5-phosphate</name>
        <dbReference type="ChEBI" id="CHEBI:57792"/>
    </ligand>
</feature>
<feature type="site" description="Transition state stabilizer" evidence="4">
    <location>
        <position position="155"/>
    </location>
</feature>
<keyword evidence="7" id="KW-1185">Reference proteome</keyword>
<organism evidence="6 7">
    <name type="scientific">Candidatus Avelusimicrobium gallicola</name>
    <dbReference type="NCBI Taxonomy" id="2562704"/>
    <lineage>
        <taxon>Bacteria</taxon>
        <taxon>Pseudomonadati</taxon>
        <taxon>Elusimicrobiota</taxon>
        <taxon>Elusimicrobia</taxon>
        <taxon>Elusimicrobiales</taxon>
        <taxon>Elusimicrobiaceae</taxon>
        <taxon>Candidatus Avelusimicrobium</taxon>
    </lineage>
</organism>
<keyword evidence="2 4" id="KW-0808">Transferase</keyword>
<evidence type="ECO:0000313" key="7">
    <source>
        <dbReference type="Proteomes" id="UP000196368"/>
    </source>
</evidence>
<dbReference type="EMBL" id="NFJD01000001">
    <property type="protein sequence ID" value="OUO57534.1"/>
    <property type="molecule type" value="Genomic_DNA"/>
</dbReference>
<dbReference type="HAMAP" id="MF_00279">
    <property type="entry name" value="PdxJ"/>
    <property type="match status" value="1"/>
</dbReference>
<comment type="similarity">
    <text evidence="4">Belongs to the PNP synthase family.</text>
</comment>
<dbReference type="Proteomes" id="UP000196368">
    <property type="component" value="Unassembled WGS sequence"/>
</dbReference>
<dbReference type="GO" id="GO:0005829">
    <property type="term" value="C:cytosol"/>
    <property type="evidence" value="ECO:0007669"/>
    <property type="project" value="TreeGrafter"/>
</dbReference>
<dbReference type="UniPathway" id="UPA00244">
    <property type="reaction ID" value="UER00313"/>
</dbReference>
<comment type="subunit">
    <text evidence="4">Homooctamer; tetramer of dimers.</text>
</comment>
<evidence type="ECO:0000256" key="3">
    <source>
        <dbReference type="ARBA" id="ARBA00023096"/>
    </source>
</evidence>
<dbReference type="GO" id="GO:0008615">
    <property type="term" value="P:pyridoxine biosynthetic process"/>
    <property type="evidence" value="ECO:0007669"/>
    <property type="project" value="UniProtKB-UniRule"/>
</dbReference>
<feature type="binding site" evidence="4">
    <location>
        <begin position="12"/>
        <end position="13"/>
    </location>
    <ligand>
        <name>1-deoxy-D-xylulose 5-phosphate</name>
        <dbReference type="ChEBI" id="CHEBI:57792"/>
    </ligand>
</feature>
<evidence type="ECO:0000256" key="2">
    <source>
        <dbReference type="ARBA" id="ARBA00022679"/>
    </source>
</evidence>
<dbReference type="SUPFAM" id="SSF63892">
    <property type="entry name" value="Pyridoxine 5'-phosphate synthase"/>
    <property type="match status" value="1"/>
</dbReference>
<keyword evidence="1 4" id="KW-0963">Cytoplasm</keyword>
<feature type="binding site" evidence="4">
    <location>
        <position position="21"/>
    </location>
    <ligand>
        <name>3-amino-2-oxopropyl phosphate</name>
        <dbReference type="ChEBI" id="CHEBI:57279"/>
    </ligand>
</feature>
<dbReference type="PANTHER" id="PTHR30456:SF0">
    <property type="entry name" value="PYRIDOXINE 5'-PHOSPHATE SYNTHASE"/>
    <property type="match status" value="1"/>
</dbReference>
<evidence type="ECO:0000256" key="4">
    <source>
        <dbReference type="HAMAP-Rule" id="MF_00279"/>
    </source>
</evidence>
<dbReference type="Pfam" id="PF03740">
    <property type="entry name" value="PdxJ"/>
    <property type="match status" value="1"/>
</dbReference>
<dbReference type="NCBIfam" id="NF003625">
    <property type="entry name" value="PRK05265.1-3"/>
    <property type="match status" value="1"/>
</dbReference>
<feature type="binding site" evidence="4">
    <location>
        <begin position="217"/>
        <end position="218"/>
    </location>
    <ligand>
        <name>3-amino-2-oxopropyl phosphate</name>
        <dbReference type="ChEBI" id="CHEBI:57279"/>
    </ligand>
</feature>
<dbReference type="InterPro" id="IPR036130">
    <property type="entry name" value="Pyridoxine-5'_phos_synth"/>
</dbReference>
<dbReference type="AlphaFoldDB" id="A0A1Y4DEG2"/>
<dbReference type="NCBIfam" id="NF003627">
    <property type="entry name" value="PRK05265.1-5"/>
    <property type="match status" value="1"/>
</dbReference>
<comment type="pathway">
    <text evidence="4">Cofactor biosynthesis; pyridoxine 5'-phosphate biosynthesis; pyridoxine 5'-phosphate from D-erythrose 4-phosphate: step 5/5.</text>
</comment>
<feature type="active site" description="Proton acceptor" evidence="4">
    <location>
        <position position="73"/>
    </location>
</feature>
<evidence type="ECO:0000256" key="5">
    <source>
        <dbReference type="NCBIfam" id="TIGR00559"/>
    </source>
</evidence>
<comment type="function">
    <text evidence="4">Catalyzes the complicated ring closure reaction between the two acyclic compounds 1-deoxy-D-xylulose-5-phosphate (DXP) and 3-amino-2-oxopropyl phosphate (1-amino-acetone-3-phosphate or AAP) to form pyridoxine 5'-phosphate (PNP) and inorganic phosphate.</text>
</comment>
<dbReference type="GO" id="GO:0033856">
    <property type="term" value="F:pyridoxine 5'-phosphate synthase activity"/>
    <property type="evidence" value="ECO:0007669"/>
    <property type="project" value="UniProtKB-UniRule"/>
</dbReference>
<dbReference type="InterPro" id="IPR004569">
    <property type="entry name" value="PyrdxlP_synth_PdxJ"/>
</dbReference>
<name>A0A1Y4DEG2_9BACT</name>
<keyword evidence="3 4" id="KW-0664">Pyridoxine biosynthesis</keyword>
<evidence type="ECO:0000256" key="1">
    <source>
        <dbReference type="ARBA" id="ARBA00022490"/>
    </source>
</evidence>
<comment type="caution">
    <text evidence="6">The sequence shown here is derived from an EMBL/GenBank/DDBJ whole genome shotgun (WGS) entry which is preliminary data.</text>
</comment>
<feature type="binding site" evidence="4">
    <location>
        <position position="48"/>
    </location>
    <ligand>
        <name>1-deoxy-D-xylulose 5-phosphate</name>
        <dbReference type="ChEBI" id="CHEBI:57792"/>
    </ligand>
</feature>
<accession>A0A1Y4DEG2</accession>
<proteinExistence type="inferred from homology"/>
<comment type="subcellular location">
    <subcellularLocation>
        <location evidence="4">Cytoplasm</location>
    </subcellularLocation>
</comment>
<feature type="active site" description="Proton acceptor" evidence="4">
    <location>
        <position position="46"/>
    </location>
</feature>
<gene>
    <name evidence="4" type="primary">pdxJ</name>
    <name evidence="6" type="ORF">B5F75_01810</name>
</gene>
<feature type="binding site" evidence="4">
    <location>
        <position position="196"/>
    </location>
    <ligand>
        <name>3-amino-2-oxopropyl phosphate</name>
        <dbReference type="ChEBI" id="CHEBI:57279"/>
    </ligand>
</feature>
<dbReference type="InterPro" id="IPR013785">
    <property type="entry name" value="Aldolase_TIM"/>
</dbReference>
<dbReference type="PANTHER" id="PTHR30456">
    <property type="entry name" value="PYRIDOXINE 5'-PHOSPHATE SYNTHASE"/>
    <property type="match status" value="1"/>
</dbReference>
<feature type="binding site" evidence="4">
    <location>
        <position position="10"/>
    </location>
    <ligand>
        <name>3-amino-2-oxopropyl phosphate</name>
        <dbReference type="ChEBI" id="CHEBI:57279"/>
    </ligand>
</feature>
<feature type="active site" description="Proton donor" evidence="4">
    <location>
        <position position="195"/>
    </location>
</feature>
<evidence type="ECO:0000313" key="6">
    <source>
        <dbReference type="EMBL" id="OUO57534.1"/>
    </source>
</evidence>
<reference evidence="7" key="1">
    <citation type="submission" date="2017-04" db="EMBL/GenBank/DDBJ databases">
        <title>Function of individual gut microbiota members based on whole genome sequencing of pure cultures obtained from chicken caecum.</title>
        <authorList>
            <person name="Medvecky M."/>
            <person name="Cejkova D."/>
            <person name="Polansky O."/>
            <person name="Karasova D."/>
            <person name="Kubasova T."/>
            <person name="Cizek A."/>
            <person name="Rychlik I."/>
        </authorList>
    </citation>
    <scope>NUCLEOTIDE SEQUENCE [LARGE SCALE GENOMIC DNA]</scope>
    <source>
        <strain evidence="7">An273</strain>
    </source>
</reference>
<dbReference type="NCBIfam" id="TIGR00559">
    <property type="entry name" value="pdxJ"/>
    <property type="match status" value="1"/>
</dbReference>
<dbReference type="EC" id="2.6.99.2" evidence="4 5"/>
<comment type="catalytic activity">
    <reaction evidence="4">
        <text>3-amino-2-oxopropyl phosphate + 1-deoxy-D-xylulose 5-phosphate = pyridoxine 5'-phosphate + phosphate + 2 H2O + H(+)</text>
        <dbReference type="Rhea" id="RHEA:15265"/>
        <dbReference type="ChEBI" id="CHEBI:15377"/>
        <dbReference type="ChEBI" id="CHEBI:15378"/>
        <dbReference type="ChEBI" id="CHEBI:43474"/>
        <dbReference type="ChEBI" id="CHEBI:57279"/>
        <dbReference type="ChEBI" id="CHEBI:57792"/>
        <dbReference type="ChEBI" id="CHEBI:58589"/>
        <dbReference type="EC" id="2.6.99.2"/>
    </reaction>
</comment>
<dbReference type="Gene3D" id="3.20.20.70">
    <property type="entry name" value="Aldolase class I"/>
    <property type="match status" value="1"/>
</dbReference>
<sequence length="240" mass="26097">MQMSLKLGVNIDHIATLRQARREPFPDPVDAAAVCLATGADYIVVHLRKDQRHINEKDVALLCKTFPGKIHLECSYTPELEKAALKYKPFSVCIVPEEPGEVTTTGGLKFSPKVNKRLLEMIENLHKKHILVSLFISPDAASVRTAAKLGADIVELCTRDYSEAASAKQARKCLQDLALSTLLAKELGLEVHAGHGLDYHNVLAVADIGGMACMNIGFAIITRSLFAGLPTAVNEMKGLL</sequence>
<feature type="binding site" evidence="4">
    <location>
        <position position="103"/>
    </location>
    <ligand>
        <name>1-deoxy-D-xylulose 5-phosphate</name>
        <dbReference type="ChEBI" id="CHEBI:57792"/>
    </ligand>
</feature>
<protein>
    <recommendedName>
        <fullName evidence="4 5">Pyridoxine 5'-phosphate synthase</fullName>
        <shortName evidence="4">PNP synthase</shortName>
        <ecNumber evidence="4 5">2.6.99.2</ecNumber>
    </recommendedName>
</protein>